<gene>
    <name evidence="2" type="ORF">QBC37DRAFT_450662</name>
</gene>
<keyword evidence="3" id="KW-1185">Reference proteome</keyword>
<comment type="caution">
    <text evidence="2">The sequence shown here is derived from an EMBL/GenBank/DDBJ whole genome shotgun (WGS) entry which is preliminary data.</text>
</comment>
<dbReference type="InterPro" id="IPR038883">
    <property type="entry name" value="AN11006-like"/>
</dbReference>
<evidence type="ECO:0000313" key="3">
    <source>
        <dbReference type="Proteomes" id="UP001301769"/>
    </source>
</evidence>
<dbReference type="AlphaFoldDB" id="A0AAN6XYK5"/>
<evidence type="ECO:0000313" key="2">
    <source>
        <dbReference type="EMBL" id="KAK4209313.1"/>
    </source>
</evidence>
<accession>A0AAN6XYK5</accession>
<proteinExistence type="predicted"/>
<dbReference type="PANTHER" id="PTHR42085:SF1">
    <property type="entry name" value="F-BOX DOMAIN-CONTAINING PROTEIN"/>
    <property type="match status" value="1"/>
</dbReference>
<feature type="compositionally biased region" description="Basic and acidic residues" evidence="1">
    <location>
        <begin position="561"/>
        <end position="575"/>
    </location>
</feature>
<organism evidence="2 3">
    <name type="scientific">Rhypophila decipiens</name>
    <dbReference type="NCBI Taxonomy" id="261697"/>
    <lineage>
        <taxon>Eukaryota</taxon>
        <taxon>Fungi</taxon>
        <taxon>Dikarya</taxon>
        <taxon>Ascomycota</taxon>
        <taxon>Pezizomycotina</taxon>
        <taxon>Sordariomycetes</taxon>
        <taxon>Sordariomycetidae</taxon>
        <taxon>Sordariales</taxon>
        <taxon>Naviculisporaceae</taxon>
        <taxon>Rhypophila</taxon>
    </lineage>
</organism>
<sequence length="575" mass="66010">MASWSSESERQLLRTCRQVHTEARSILYRENTFEISIFNGRDDPYDAFLYVPRCFKTISWPRSVGFVSPPLRSLLDWDVLSETTYGADGNRRQCARMIEEQIVTGFPKLAKKLEINIDGMPGSQEMERRWRNVMQCHGEDDKSPEEIEEREVEMTASESLKLSLLNRFDAIDAQFGSFDRLFHCRDKLLRAAEQGDEAKFDRRKDRLFRRVKDWSSAYLSRPSNKTTHTSRLTTIQITTAEVTSTALAANASTNTSQSSPTGNGKKGFISLPGEVRNKIYRLLLCHDEVIDGHCGYDLGGQLLSTCRQVNLEGRSILYGENTFEIKLSNTKGPGWDADSHGRLSWEEPLSLVRRMSFHIRYTYCHEIADLRDTLRMMTESLGREGQRGKYLDFLQLDCHLDCDNENDYINWRDPCWDHYDPSGTEAECATLIRGRFAAALCGAVKEVEVTGMSKEDEDFIKETLQWRENQTEEHVGDDEGSAAAIRPPSASLLARYEVLEELHLDDFKLVKSNMRKALIAAEGGQVDKFNRLEEKMLSRVRKWNQKLESAFPKMGLEQETAEERPDTKREKIDEN</sequence>
<protein>
    <submittedName>
        <fullName evidence="2">Uncharacterized protein</fullName>
    </submittedName>
</protein>
<dbReference type="PANTHER" id="PTHR42085">
    <property type="entry name" value="F-BOX DOMAIN-CONTAINING PROTEIN"/>
    <property type="match status" value="1"/>
</dbReference>
<name>A0AAN6XYK5_9PEZI</name>
<evidence type="ECO:0000256" key="1">
    <source>
        <dbReference type="SAM" id="MobiDB-lite"/>
    </source>
</evidence>
<dbReference type="EMBL" id="MU858209">
    <property type="protein sequence ID" value="KAK4209313.1"/>
    <property type="molecule type" value="Genomic_DNA"/>
</dbReference>
<feature type="region of interest" description="Disordered" evidence="1">
    <location>
        <begin position="551"/>
        <end position="575"/>
    </location>
</feature>
<reference evidence="2" key="2">
    <citation type="submission" date="2023-05" db="EMBL/GenBank/DDBJ databases">
        <authorList>
            <consortium name="Lawrence Berkeley National Laboratory"/>
            <person name="Steindorff A."/>
            <person name="Hensen N."/>
            <person name="Bonometti L."/>
            <person name="Westerberg I."/>
            <person name="Brannstrom I.O."/>
            <person name="Guillou S."/>
            <person name="Cros-Aarteil S."/>
            <person name="Calhoun S."/>
            <person name="Haridas S."/>
            <person name="Kuo A."/>
            <person name="Mondo S."/>
            <person name="Pangilinan J."/>
            <person name="Riley R."/>
            <person name="Labutti K."/>
            <person name="Andreopoulos B."/>
            <person name="Lipzen A."/>
            <person name="Chen C."/>
            <person name="Yanf M."/>
            <person name="Daum C."/>
            <person name="Ng V."/>
            <person name="Clum A."/>
            <person name="Ohm R."/>
            <person name="Martin F."/>
            <person name="Silar P."/>
            <person name="Natvig D."/>
            <person name="Lalanne C."/>
            <person name="Gautier V."/>
            <person name="Ament-Velasquez S.L."/>
            <person name="Kruys A."/>
            <person name="Hutchinson M.I."/>
            <person name="Powell A.J."/>
            <person name="Barry K."/>
            <person name="Miller A.N."/>
            <person name="Grigoriev I.V."/>
            <person name="Debuchy R."/>
            <person name="Gladieux P."/>
            <person name="Thoren M.H."/>
            <person name="Johannesson H."/>
        </authorList>
    </citation>
    <scope>NUCLEOTIDE SEQUENCE</scope>
    <source>
        <strain evidence="2">PSN293</strain>
    </source>
</reference>
<reference evidence="2" key="1">
    <citation type="journal article" date="2023" name="Mol. Phylogenet. Evol.">
        <title>Genome-scale phylogeny and comparative genomics of the fungal order Sordariales.</title>
        <authorList>
            <person name="Hensen N."/>
            <person name="Bonometti L."/>
            <person name="Westerberg I."/>
            <person name="Brannstrom I.O."/>
            <person name="Guillou S."/>
            <person name="Cros-Aarteil S."/>
            <person name="Calhoun S."/>
            <person name="Haridas S."/>
            <person name="Kuo A."/>
            <person name="Mondo S."/>
            <person name="Pangilinan J."/>
            <person name="Riley R."/>
            <person name="LaButti K."/>
            <person name="Andreopoulos B."/>
            <person name="Lipzen A."/>
            <person name="Chen C."/>
            <person name="Yan M."/>
            <person name="Daum C."/>
            <person name="Ng V."/>
            <person name="Clum A."/>
            <person name="Steindorff A."/>
            <person name="Ohm R.A."/>
            <person name="Martin F."/>
            <person name="Silar P."/>
            <person name="Natvig D.O."/>
            <person name="Lalanne C."/>
            <person name="Gautier V."/>
            <person name="Ament-Velasquez S.L."/>
            <person name="Kruys A."/>
            <person name="Hutchinson M.I."/>
            <person name="Powell A.J."/>
            <person name="Barry K."/>
            <person name="Miller A.N."/>
            <person name="Grigoriev I.V."/>
            <person name="Debuchy R."/>
            <person name="Gladieux P."/>
            <person name="Hiltunen Thoren M."/>
            <person name="Johannesson H."/>
        </authorList>
    </citation>
    <scope>NUCLEOTIDE SEQUENCE</scope>
    <source>
        <strain evidence="2">PSN293</strain>
    </source>
</reference>
<dbReference type="Proteomes" id="UP001301769">
    <property type="component" value="Unassembled WGS sequence"/>
</dbReference>